<organism evidence="1 2">
    <name type="scientific">Pyrus ussuriensis x Pyrus communis</name>
    <dbReference type="NCBI Taxonomy" id="2448454"/>
    <lineage>
        <taxon>Eukaryota</taxon>
        <taxon>Viridiplantae</taxon>
        <taxon>Streptophyta</taxon>
        <taxon>Embryophyta</taxon>
        <taxon>Tracheophyta</taxon>
        <taxon>Spermatophyta</taxon>
        <taxon>Magnoliopsida</taxon>
        <taxon>eudicotyledons</taxon>
        <taxon>Gunneridae</taxon>
        <taxon>Pentapetalae</taxon>
        <taxon>rosids</taxon>
        <taxon>fabids</taxon>
        <taxon>Rosales</taxon>
        <taxon>Rosaceae</taxon>
        <taxon>Amygdaloideae</taxon>
        <taxon>Maleae</taxon>
        <taxon>Pyrus</taxon>
    </lineage>
</organism>
<dbReference type="Gene3D" id="1.25.40.10">
    <property type="entry name" value="Tetratricopeptide repeat domain"/>
    <property type="match status" value="1"/>
</dbReference>
<dbReference type="PANTHER" id="PTHR47926:SF386">
    <property type="entry name" value="PENTATRICOPEPTIDE REPEAT-CONTAINING PROTEIN"/>
    <property type="match status" value="1"/>
</dbReference>
<dbReference type="Proteomes" id="UP000327157">
    <property type="component" value="Chromosome 8"/>
</dbReference>
<accession>A0A5N5HNT0</accession>
<dbReference type="InterPro" id="IPR046960">
    <property type="entry name" value="PPR_At4g14850-like_plant"/>
</dbReference>
<dbReference type="InterPro" id="IPR011990">
    <property type="entry name" value="TPR-like_helical_dom_sf"/>
</dbReference>
<dbReference type="EMBL" id="SMOL01000148">
    <property type="protein sequence ID" value="KAB2629258.1"/>
    <property type="molecule type" value="Genomic_DNA"/>
</dbReference>
<reference evidence="2" key="2">
    <citation type="submission" date="2019-10" db="EMBL/GenBank/DDBJ databases">
        <title>A de novo genome assembly of a pear dwarfing rootstock.</title>
        <authorList>
            <person name="Wang F."/>
            <person name="Wang J."/>
            <person name="Li S."/>
            <person name="Zhang Y."/>
            <person name="Fang M."/>
            <person name="Ma L."/>
            <person name="Zhao Y."/>
            <person name="Jiang S."/>
        </authorList>
    </citation>
    <scope>NUCLEOTIDE SEQUENCE [LARGE SCALE GENOMIC DNA]</scope>
</reference>
<dbReference type="PANTHER" id="PTHR47926">
    <property type="entry name" value="PENTATRICOPEPTIDE REPEAT-CONTAINING PROTEIN"/>
    <property type="match status" value="1"/>
</dbReference>
<reference evidence="1 2" key="3">
    <citation type="submission" date="2019-11" db="EMBL/GenBank/DDBJ databases">
        <title>A de novo genome assembly of a pear dwarfing rootstock.</title>
        <authorList>
            <person name="Wang F."/>
            <person name="Wang J."/>
            <person name="Li S."/>
            <person name="Zhang Y."/>
            <person name="Fang M."/>
            <person name="Ma L."/>
            <person name="Zhao Y."/>
            <person name="Jiang S."/>
        </authorList>
    </citation>
    <scope>NUCLEOTIDE SEQUENCE [LARGE SCALE GENOMIC DNA]</scope>
    <source>
        <strain evidence="1">S2</strain>
        <tissue evidence="1">Leaf</tissue>
    </source>
</reference>
<dbReference type="AlphaFoldDB" id="A0A5N5HNT0"/>
<dbReference type="OrthoDB" id="185373at2759"/>
<dbReference type="GO" id="GO:0009451">
    <property type="term" value="P:RNA modification"/>
    <property type="evidence" value="ECO:0007669"/>
    <property type="project" value="InterPro"/>
</dbReference>
<evidence type="ECO:0000313" key="1">
    <source>
        <dbReference type="EMBL" id="KAB2629258.1"/>
    </source>
</evidence>
<protein>
    <submittedName>
        <fullName evidence="1">Pentatricopeptide repeat-containing protein</fullName>
    </submittedName>
</protein>
<proteinExistence type="predicted"/>
<comment type="caution">
    <text evidence="1">The sequence shown here is derived from an EMBL/GenBank/DDBJ whole genome shotgun (WGS) entry which is preliminary data.</text>
</comment>
<evidence type="ECO:0000313" key="2">
    <source>
        <dbReference type="Proteomes" id="UP000327157"/>
    </source>
</evidence>
<sequence length="415" mass="47053">MNSQVPKSLLTLIEIYTSLQQPKQIHAKSIISGLSYNQFILTQITNSFLLPQSLNYRFHLQFRDQSTSLSKTPFVALSIHNIMRLQENALGYKFNYPFVFKACASKIGFDFSSFLCSSLLNFYGVVVELRACEVFREMVAVGEVRHNEGAILALISACTMSKNLKFGREIHGFVRKEGSFGLSMKVRAGMVHLYEKCACLDYAKRVGYSFNGFSKEAIDFFFLLDVKFDKVTISSLLSTCAYIWQNGLWDIFIGASLVDLHVKSGSIDKLDKCLIKWIGKLLRHRTQRGSAITFFDEMRKLGAMPDSVTFLSILHTCAHGGLVEKVEHYGCMVDLLEHAQLLKEARKLIERIDIEPNVIIWGSLFNACSIHDLEAMNRGSYVLSANIYVRVQRFDRIKAVREAMVNVNGVNQWGN</sequence>
<reference evidence="1 2" key="1">
    <citation type="submission" date="2019-09" db="EMBL/GenBank/DDBJ databases">
        <authorList>
            <person name="Ou C."/>
        </authorList>
    </citation>
    <scope>NUCLEOTIDE SEQUENCE [LARGE SCALE GENOMIC DNA]</scope>
    <source>
        <strain evidence="1">S2</strain>
        <tissue evidence="1">Leaf</tissue>
    </source>
</reference>
<gene>
    <name evidence="1" type="ORF">D8674_034053</name>
</gene>
<dbReference type="GO" id="GO:0003723">
    <property type="term" value="F:RNA binding"/>
    <property type="evidence" value="ECO:0007669"/>
    <property type="project" value="InterPro"/>
</dbReference>
<name>A0A5N5HNT0_9ROSA</name>
<keyword evidence="2" id="KW-1185">Reference proteome</keyword>